<dbReference type="InterPro" id="IPR036569">
    <property type="entry name" value="RpiB_LacA_LacB_sf"/>
</dbReference>
<feature type="compositionally biased region" description="Polar residues" evidence="5">
    <location>
        <begin position="148"/>
        <end position="164"/>
    </location>
</feature>
<keyword evidence="2 6" id="KW-0413">Isomerase</keyword>
<evidence type="ECO:0000313" key="6">
    <source>
        <dbReference type="EMBL" id="AMW04705.1"/>
    </source>
</evidence>
<feature type="region of interest" description="Disordered" evidence="5">
    <location>
        <begin position="139"/>
        <end position="164"/>
    </location>
</feature>
<accession>A0A143BJF1</accession>
<dbReference type="InterPro" id="IPR003500">
    <property type="entry name" value="RpiB_LacA_LacB"/>
</dbReference>
<reference evidence="6 7" key="1">
    <citation type="journal article" date="2014" name="Proc. Natl. Acad. Sci. U.S.A.">
        <title>Functional type 2 photosynthetic reaction centers found in the rare bacterial phylum Gemmatimonadetes.</title>
        <authorList>
            <person name="Zeng Y."/>
            <person name="Feng F."/>
            <person name="Medova H."/>
            <person name="Dean J."/>
            <person name="Koblizek M."/>
        </authorList>
    </citation>
    <scope>NUCLEOTIDE SEQUENCE [LARGE SCALE GENOMIC DNA]</scope>
    <source>
        <strain evidence="6 7">AP64</strain>
    </source>
</reference>
<dbReference type="InterPro" id="IPR004785">
    <property type="entry name" value="RpiB"/>
</dbReference>
<sequence>MVDVARPGERIPIASDHAGFELKERLRVVLGELGYEVEDIGTHSTASTDYPDYAHPLSQQVSDGAVDRGILLCGTGLGMSYVANRYPGVRAAVVWNPEIAGLARKHNDANVLVLPARFVSDEDAVAILKTWLETPFEGGRHGTRVNKIEQTNEQNGAESPGSAS</sequence>
<evidence type="ECO:0000256" key="2">
    <source>
        <dbReference type="ARBA" id="ARBA00023235"/>
    </source>
</evidence>
<dbReference type="GO" id="GO:0009052">
    <property type="term" value="P:pentose-phosphate shunt, non-oxidative branch"/>
    <property type="evidence" value="ECO:0007669"/>
    <property type="project" value="TreeGrafter"/>
</dbReference>
<keyword evidence="7" id="KW-1185">Reference proteome</keyword>
<dbReference type="OrthoDB" id="1778624at2"/>
<dbReference type="KEGG" id="gph:GEMMAAP_07315"/>
<evidence type="ECO:0000256" key="5">
    <source>
        <dbReference type="SAM" id="MobiDB-lite"/>
    </source>
</evidence>
<evidence type="ECO:0000256" key="1">
    <source>
        <dbReference type="ARBA" id="ARBA00008754"/>
    </source>
</evidence>
<dbReference type="PANTHER" id="PTHR30345:SF0">
    <property type="entry name" value="DNA DAMAGE-REPAIR_TOLERATION PROTEIN DRT102"/>
    <property type="match status" value="1"/>
</dbReference>
<name>A0A143BJF1_9BACT</name>
<feature type="binding site" evidence="4">
    <location>
        <position position="144"/>
    </location>
    <ligand>
        <name>D-ribulose 5-phosphate</name>
        <dbReference type="ChEBI" id="CHEBI:58121"/>
    </ligand>
</feature>
<dbReference type="NCBIfam" id="TIGR01120">
    <property type="entry name" value="rpiB"/>
    <property type="match status" value="1"/>
</dbReference>
<dbReference type="Gene3D" id="3.40.1400.10">
    <property type="entry name" value="Sugar-phosphate isomerase, RpiB/LacA/LacB"/>
    <property type="match status" value="1"/>
</dbReference>
<evidence type="ECO:0000256" key="3">
    <source>
        <dbReference type="PIRSR" id="PIRSR005384-1"/>
    </source>
</evidence>
<dbReference type="Pfam" id="PF02502">
    <property type="entry name" value="LacAB_rpiB"/>
    <property type="match status" value="1"/>
</dbReference>
<dbReference type="PANTHER" id="PTHR30345">
    <property type="entry name" value="RIBOSE-5-PHOSPHATE ISOMERASE B"/>
    <property type="match status" value="1"/>
</dbReference>
<evidence type="ECO:0000313" key="7">
    <source>
        <dbReference type="Proteomes" id="UP000076404"/>
    </source>
</evidence>
<dbReference type="GO" id="GO:0004751">
    <property type="term" value="F:ribose-5-phosphate isomerase activity"/>
    <property type="evidence" value="ECO:0007669"/>
    <property type="project" value="TreeGrafter"/>
</dbReference>
<dbReference type="Proteomes" id="UP000076404">
    <property type="component" value="Chromosome"/>
</dbReference>
<organism evidence="6 7">
    <name type="scientific">Gemmatimonas phototrophica</name>
    <dbReference type="NCBI Taxonomy" id="1379270"/>
    <lineage>
        <taxon>Bacteria</taxon>
        <taxon>Pseudomonadati</taxon>
        <taxon>Gemmatimonadota</taxon>
        <taxon>Gemmatimonadia</taxon>
        <taxon>Gemmatimonadales</taxon>
        <taxon>Gemmatimonadaceae</taxon>
        <taxon>Gemmatimonas</taxon>
    </lineage>
</organism>
<dbReference type="EMBL" id="CP011454">
    <property type="protein sequence ID" value="AMW04705.1"/>
    <property type="molecule type" value="Genomic_DNA"/>
</dbReference>
<feature type="binding site" evidence="4">
    <location>
        <position position="117"/>
    </location>
    <ligand>
        <name>D-ribulose 5-phosphate</name>
        <dbReference type="ChEBI" id="CHEBI:58121"/>
    </ligand>
</feature>
<feature type="binding site" evidence="4">
    <location>
        <position position="107"/>
    </location>
    <ligand>
        <name>D-ribulose 5-phosphate</name>
        <dbReference type="ChEBI" id="CHEBI:58121"/>
    </ligand>
</feature>
<proteinExistence type="inferred from homology"/>
<feature type="active site" description="Proton acceptor" evidence="3">
    <location>
        <position position="73"/>
    </location>
</feature>
<feature type="binding site" evidence="4">
    <location>
        <position position="140"/>
    </location>
    <ligand>
        <name>D-ribulose 5-phosphate</name>
        <dbReference type="ChEBI" id="CHEBI:58121"/>
    </ligand>
</feature>
<dbReference type="PIRSF" id="PIRSF005384">
    <property type="entry name" value="RpiB_LacA_B"/>
    <property type="match status" value="1"/>
</dbReference>
<gene>
    <name evidence="6" type="ORF">GEMMAAP_07315</name>
</gene>
<feature type="binding site" evidence="4">
    <location>
        <begin position="74"/>
        <end position="78"/>
    </location>
    <ligand>
        <name>D-ribulose 5-phosphate</name>
        <dbReference type="ChEBI" id="CHEBI:58121"/>
    </ligand>
</feature>
<dbReference type="NCBIfam" id="NF004051">
    <property type="entry name" value="PRK05571.1"/>
    <property type="match status" value="1"/>
</dbReference>
<comment type="similarity">
    <text evidence="1">Belongs to the LacAB/RpiB family.</text>
</comment>
<reference evidence="6 7" key="2">
    <citation type="journal article" date="2016" name="Environ. Microbiol. Rep.">
        <title>Metagenomic evidence for the presence of phototrophic Gemmatimonadetes bacteria in diverse environments.</title>
        <authorList>
            <person name="Zeng Y."/>
            <person name="Baumbach J."/>
            <person name="Barbosa E.G."/>
            <person name="Azevedo V."/>
            <person name="Zhang C."/>
            <person name="Koblizek M."/>
        </authorList>
    </citation>
    <scope>NUCLEOTIDE SEQUENCE [LARGE SCALE GENOMIC DNA]</scope>
    <source>
        <strain evidence="6 7">AP64</strain>
    </source>
</reference>
<evidence type="ECO:0000256" key="4">
    <source>
        <dbReference type="PIRSR" id="PIRSR005384-2"/>
    </source>
</evidence>
<dbReference type="STRING" id="1379270.GEMMAAP_07315"/>
<feature type="active site" description="Proton donor" evidence="3">
    <location>
        <position position="106"/>
    </location>
</feature>
<dbReference type="NCBIfam" id="TIGR00689">
    <property type="entry name" value="rpiB_lacA_lacB"/>
    <property type="match status" value="1"/>
</dbReference>
<protein>
    <submittedName>
        <fullName evidence="6">Ribose 5-phosphate isomerase</fullName>
    </submittedName>
</protein>
<feature type="binding site" evidence="4">
    <location>
        <begin position="16"/>
        <end position="17"/>
    </location>
    <ligand>
        <name>D-ribulose 5-phosphate</name>
        <dbReference type="ChEBI" id="CHEBI:58121"/>
    </ligand>
</feature>
<dbReference type="GO" id="GO:0019316">
    <property type="term" value="P:D-allose catabolic process"/>
    <property type="evidence" value="ECO:0007669"/>
    <property type="project" value="TreeGrafter"/>
</dbReference>
<dbReference type="SUPFAM" id="SSF89623">
    <property type="entry name" value="Ribose/Galactose isomerase RpiB/AlsB"/>
    <property type="match status" value="1"/>
</dbReference>
<dbReference type="AlphaFoldDB" id="A0A143BJF1"/>
<dbReference type="eggNOG" id="COG0698">
    <property type="taxonomic scope" value="Bacteria"/>
</dbReference>
<dbReference type="RefSeq" id="WP_026850458.1">
    <property type="nucleotide sequence ID" value="NZ_CP011454.1"/>
</dbReference>